<dbReference type="GO" id="GO:0016020">
    <property type="term" value="C:membrane"/>
    <property type="evidence" value="ECO:0007669"/>
    <property type="project" value="UniProtKB-SubCell"/>
</dbReference>
<reference evidence="8" key="1">
    <citation type="submission" date="2020-12" db="EMBL/GenBank/DDBJ databases">
        <title>Bacterial taxonomy.</title>
        <authorList>
            <person name="Pan X."/>
        </authorList>
    </citation>
    <scope>NUCLEOTIDE SEQUENCE</scope>
    <source>
        <strain evidence="8">B2012</strain>
    </source>
</reference>
<dbReference type="AlphaFoldDB" id="A0A934INK8"/>
<dbReference type="Proteomes" id="UP000609531">
    <property type="component" value="Unassembled WGS sequence"/>
</dbReference>
<dbReference type="InterPro" id="IPR012413">
    <property type="entry name" value="BA14K"/>
</dbReference>
<keyword evidence="4" id="KW-1003">Cell membrane</keyword>
<evidence type="ECO:0000256" key="3">
    <source>
        <dbReference type="ARBA" id="ARBA00020552"/>
    </source>
</evidence>
<dbReference type="Pfam" id="PF07886">
    <property type="entry name" value="BA14K"/>
    <property type="match status" value="1"/>
</dbReference>
<accession>A0A934INK8</accession>
<feature type="chain" id="PRO_5037347051" description="Lectin-like protein BA14k" evidence="7">
    <location>
        <begin position="26"/>
        <end position="123"/>
    </location>
</feature>
<evidence type="ECO:0000256" key="4">
    <source>
        <dbReference type="ARBA" id="ARBA00022475"/>
    </source>
</evidence>
<dbReference type="GO" id="GO:0030246">
    <property type="term" value="F:carbohydrate binding"/>
    <property type="evidence" value="ECO:0007669"/>
    <property type="project" value="UniProtKB-KW"/>
</dbReference>
<comment type="subcellular location">
    <subcellularLocation>
        <location evidence="1">Membrane</location>
        <topology evidence="1">Single-pass membrane protein</topology>
    </subcellularLocation>
</comment>
<proteinExistence type="inferred from homology"/>
<evidence type="ECO:0000256" key="7">
    <source>
        <dbReference type="SAM" id="SignalP"/>
    </source>
</evidence>
<comment type="function">
    <text evidence="6">Has immunoglobulin-binding and hemagglutination properties, and can bind to mannose. Essential for virulence. May be involved in LPS biosynthesis or polysaccharide transport.</text>
</comment>
<evidence type="ECO:0000256" key="1">
    <source>
        <dbReference type="ARBA" id="ARBA00004167"/>
    </source>
</evidence>
<name>A0A934INK8_9HYPH</name>
<protein>
    <recommendedName>
        <fullName evidence="3">Lectin-like protein BA14k</fullName>
    </recommendedName>
</protein>
<keyword evidence="7" id="KW-0732">Signal</keyword>
<comment type="caution">
    <text evidence="8">The sequence shown here is derived from an EMBL/GenBank/DDBJ whole genome shotgun (WGS) entry which is preliminary data.</text>
</comment>
<evidence type="ECO:0000313" key="9">
    <source>
        <dbReference type="Proteomes" id="UP000609531"/>
    </source>
</evidence>
<feature type="signal peptide" evidence="7">
    <location>
        <begin position="1"/>
        <end position="25"/>
    </location>
</feature>
<evidence type="ECO:0000256" key="6">
    <source>
        <dbReference type="ARBA" id="ARBA00025321"/>
    </source>
</evidence>
<organism evidence="8 9">
    <name type="scientific">Acuticoccus mangrovi</name>
    <dbReference type="NCBI Taxonomy" id="2796142"/>
    <lineage>
        <taxon>Bacteria</taxon>
        <taxon>Pseudomonadati</taxon>
        <taxon>Pseudomonadota</taxon>
        <taxon>Alphaproteobacteria</taxon>
        <taxon>Hyphomicrobiales</taxon>
        <taxon>Amorphaceae</taxon>
        <taxon>Acuticoccus</taxon>
    </lineage>
</organism>
<sequence>MRVIAPVASALAALAMMAAASTAFGADLSYRSGSYAYRHVPGYFGKGEPWATMDERPPRKGEWFYTEPLTPAVNFLVPLGQRWRYQKPAPWTPAWYSYCASRWPSFNPRTGTIKTPDGVRMCL</sequence>
<keyword evidence="9" id="KW-1185">Reference proteome</keyword>
<evidence type="ECO:0000256" key="5">
    <source>
        <dbReference type="ARBA" id="ARBA00022734"/>
    </source>
</evidence>
<keyword evidence="4" id="KW-0472">Membrane</keyword>
<evidence type="ECO:0000313" key="8">
    <source>
        <dbReference type="EMBL" id="MBJ3775492.1"/>
    </source>
</evidence>
<gene>
    <name evidence="8" type="ORF">JCR33_07340</name>
</gene>
<comment type="similarity">
    <text evidence="2">Belongs to the BA14k family.</text>
</comment>
<keyword evidence="5" id="KW-0430">Lectin</keyword>
<evidence type="ECO:0000256" key="2">
    <source>
        <dbReference type="ARBA" id="ARBA00010270"/>
    </source>
</evidence>
<dbReference type="EMBL" id="JAEKJA010000005">
    <property type="protein sequence ID" value="MBJ3775492.1"/>
    <property type="molecule type" value="Genomic_DNA"/>
</dbReference>